<sequence>MLLPRTVTPPSSVCLLAVSPRSGGAVLRGGAARLPRSSRLSLSHMVIPQPHLRFPQNGEFMPSLVSNCNFCLFW</sequence>
<reference evidence="1" key="2">
    <citation type="journal article" date="2015" name="Fish Shellfish Immunol.">
        <title>Early steps in the European eel (Anguilla anguilla)-Vibrio vulnificus interaction in the gills: Role of the RtxA13 toxin.</title>
        <authorList>
            <person name="Callol A."/>
            <person name="Pajuelo D."/>
            <person name="Ebbesson L."/>
            <person name="Teles M."/>
            <person name="MacKenzie S."/>
            <person name="Amaro C."/>
        </authorList>
    </citation>
    <scope>NUCLEOTIDE SEQUENCE</scope>
</reference>
<proteinExistence type="predicted"/>
<name>A0A0E9WKT3_ANGAN</name>
<dbReference type="EMBL" id="GBXM01018489">
    <property type="protein sequence ID" value="JAH90088.1"/>
    <property type="molecule type" value="Transcribed_RNA"/>
</dbReference>
<dbReference type="AlphaFoldDB" id="A0A0E9WKT3"/>
<accession>A0A0E9WKT3</accession>
<reference evidence="1" key="1">
    <citation type="submission" date="2014-11" db="EMBL/GenBank/DDBJ databases">
        <authorList>
            <person name="Amaro Gonzalez C."/>
        </authorList>
    </citation>
    <scope>NUCLEOTIDE SEQUENCE</scope>
</reference>
<organism evidence="1">
    <name type="scientific">Anguilla anguilla</name>
    <name type="common">European freshwater eel</name>
    <name type="synonym">Muraena anguilla</name>
    <dbReference type="NCBI Taxonomy" id="7936"/>
    <lineage>
        <taxon>Eukaryota</taxon>
        <taxon>Metazoa</taxon>
        <taxon>Chordata</taxon>
        <taxon>Craniata</taxon>
        <taxon>Vertebrata</taxon>
        <taxon>Euteleostomi</taxon>
        <taxon>Actinopterygii</taxon>
        <taxon>Neopterygii</taxon>
        <taxon>Teleostei</taxon>
        <taxon>Anguilliformes</taxon>
        <taxon>Anguillidae</taxon>
        <taxon>Anguilla</taxon>
    </lineage>
</organism>
<protein>
    <submittedName>
        <fullName evidence="1">Uncharacterized protein</fullName>
    </submittedName>
</protein>
<evidence type="ECO:0000313" key="1">
    <source>
        <dbReference type="EMBL" id="JAH90088.1"/>
    </source>
</evidence>